<dbReference type="GO" id="GO:0009306">
    <property type="term" value="P:protein secretion"/>
    <property type="evidence" value="ECO:0007669"/>
    <property type="project" value="InterPro"/>
</dbReference>
<dbReference type="Pfam" id="PF10824">
    <property type="entry name" value="T7SS_ESX_EspC"/>
    <property type="match status" value="1"/>
</dbReference>
<dbReference type="Proteomes" id="UP000036313">
    <property type="component" value="Unassembled WGS sequence"/>
</dbReference>
<evidence type="ECO:0000313" key="2">
    <source>
        <dbReference type="Proteomes" id="UP000036313"/>
    </source>
</evidence>
<comment type="caution">
    <text evidence="1">The sequence shown here is derived from an EMBL/GenBank/DDBJ whole genome shotgun (WGS) entry which is preliminary data.</text>
</comment>
<dbReference type="EMBL" id="JYNU01000057">
    <property type="protein sequence ID" value="KMO69346.1"/>
    <property type="molecule type" value="Genomic_DNA"/>
</dbReference>
<protein>
    <recommendedName>
        <fullName evidence="3">ESX-1 secretion-associated protein</fullName>
    </recommendedName>
</protein>
<evidence type="ECO:0008006" key="3">
    <source>
        <dbReference type="Google" id="ProtNLM"/>
    </source>
</evidence>
<evidence type="ECO:0000313" key="1">
    <source>
        <dbReference type="EMBL" id="KMO69346.1"/>
    </source>
</evidence>
<reference evidence="1 2" key="1">
    <citation type="journal article" date="2015" name="Genome Biol. Evol.">
        <title>Characterization of Three Mycobacterium spp. with Potential Use in Bioremediation by Genome Sequencing and Comparative Genomics.</title>
        <authorList>
            <person name="Das S."/>
            <person name="Pettersson B.M."/>
            <person name="Behra P.R."/>
            <person name="Ramesh M."/>
            <person name="Dasgupta S."/>
            <person name="Bhattacharya A."/>
            <person name="Kirsebom L.A."/>
        </authorList>
    </citation>
    <scope>NUCLEOTIDE SEQUENCE [LARGE SCALE GENOMIC DNA]</scope>
    <source>
        <strain evidence="1 2">DSM 44075</strain>
    </source>
</reference>
<gene>
    <name evidence="1" type="ORF">MOBUDSM44075_04772</name>
</gene>
<accession>A0A0J6Y8L3</accession>
<dbReference type="AlphaFoldDB" id="A0A0J6Y8L3"/>
<dbReference type="InterPro" id="IPR022536">
    <property type="entry name" value="EspC"/>
</dbReference>
<sequence>MSHGHLAVTPTHLRDLAAVQHRVATEVVAAGCHVLDGDVPVLASHGPIASATVAALRAVQQARADAVADINAQAGSLRDHLVGAAQRYEATDHASSRRLQ</sequence>
<organism evidence="1 2">
    <name type="scientific">Mycolicibacterium obuense</name>
    <dbReference type="NCBI Taxonomy" id="1807"/>
    <lineage>
        <taxon>Bacteria</taxon>
        <taxon>Bacillati</taxon>
        <taxon>Actinomycetota</taxon>
        <taxon>Actinomycetes</taxon>
        <taxon>Mycobacteriales</taxon>
        <taxon>Mycobacteriaceae</taxon>
        <taxon>Mycolicibacterium</taxon>
    </lineage>
</organism>
<dbReference type="PATRIC" id="fig|1807.14.peg.4807"/>
<name>A0A0J6Y8L3_9MYCO</name>
<proteinExistence type="predicted"/>